<dbReference type="Proteomes" id="UP000001947">
    <property type="component" value="Chromosome"/>
</dbReference>
<dbReference type="RefSeq" id="WP_011467903.1">
    <property type="nucleotide sequence ID" value="NC_007912.1"/>
</dbReference>
<evidence type="ECO:0000313" key="2">
    <source>
        <dbReference type="EMBL" id="ABD80683.1"/>
    </source>
</evidence>
<dbReference type="AlphaFoldDB" id="Q21KU6"/>
<name>Q21KU6_SACD2</name>
<dbReference type="EMBL" id="CP000282">
    <property type="protein sequence ID" value="ABD80683.1"/>
    <property type="molecule type" value="Genomic_DNA"/>
</dbReference>
<dbReference type="STRING" id="203122.Sde_1421"/>
<gene>
    <name evidence="2" type="ordered locus">Sde_1421</name>
</gene>
<dbReference type="eggNOG" id="ENOG503377M">
    <property type="taxonomic scope" value="Bacteria"/>
</dbReference>
<keyword evidence="3" id="KW-1185">Reference proteome</keyword>
<feature type="signal peptide" evidence="1">
    <location>
        <begin position="1"/>
        <end position="24"/>
    </location>
</feature>
<proteinExistence type="predicted"/>
<feature type="chain" id="PRO_5004200173" evidence="1">
    <location>
        <begin position="25"/>
        <end position="575"/>
    </location>
</feature>
<dbReference type="OrthoDB" id="5697523at2"/>
<organism evidence="2 3">
    <name type="scientific">Saccharophagus degradans (strain 2-40 / ATCC 43961 / DSM 17024)</name>
    <dbReference type="NCBI Taxonomy" id="203122"/>
    <lineage>
        <taxon>Bacteria</taxon>
        <taxon>Pseudomonadati</taxon>
        <taxon>Pseudomonadota</taxon>
        <taxon>Gammaproteobacteria</taxon>
        <taxon>Cellvibrionales</taxon>
        <taxon>Cellvibrionaceae</taxon>
        <taxon>Saccharophagus</taxon>
    </lineage>
</organism>
<accession>Q21KU6</accession>
<keyword evidence="1" id="KW-0732">Signal</keyword>
<dbReference type="HOGENOM" id="CLU_489092_0_0_6"/>
<sequence length="575" mass="62207">MKNLDTKFPKRALSVLMASATTLALIGCGGTGQDDQTPSTSSTQFSGVAIDGALARATVYLDSNNNATRDPWEDYAFTDNDGYYSYNPKTNTDYCASSAPASEKIYCLKSSRSFSNVVVRVDGGYDLLTGEPFLGQMSRRIELEESTSSVDSVVSPLTTLMTNVESNDDRSNVLNALRISENDLDVNYLDSDGTGSVNSSLLNTALKVHKTVTVLSDRLNDNYEELNNEVGTMNDPSSEVYRSLAQELTANSDTGLDNILRDTQALTRIMDNSESVLRDLYEQKELDLPADLGSSESPDQFTRVVNITSNIPNIVNRLIDPISTIDTGGAQGRARALETFVIKSVNEGRNDDSSIDNAVNFFTNEANTTLVDALTSALSGERGDLSALLNNDFSGSDFDSEEEINQASRLDDSAQPLSLLAGSTLKVSDLDLGSAPNDLKDAEVEFYFTGDTDAISGQFTSCVKFIDGASTDGTLGEGNSRGELVNGYWSMLGASSDNRSSFSVLLTIEFLGATYQAILKPNGTATIANTEYERIRFDFDGEIKNWYSVDGLTTTEIVPTSNKDCETRLPSRVGI</sequence>
<dbReference type="KEGG" id="sde:Sde_1421"/>
<dbReference type="PROSITE" id="PS51257">
    <property type="entry name" value="PROKAR_LIPOPROTEIN"/>
    <property type="match status" value="1"/>
</dbReference>
<dbReference type="GeneID" id="98613097"/>
<protein>
    <submittedName>
        <fullName evidence="2">Uncharacterized protein</fullName>
    </submittedName>
</protein>
<reference evidence="2 3" key="1">
    <citation type="journal article" date="2008" name="PLoS Genet.">
        <title>Complete genome sequence of the complex carbohydrate-degrading marine bacterium, Saccharophagus degradans strain 2-40 T.</title>
        <authorList>
            <person name="Weiner R.M."/>
            <person name="Taylor L.E.II."/>
            <person name="Henrissat B."/>
            <person name="Hauser L."/>
            <person name="Land M."/>
            <person name="Coutinho P.M."/>
            <person name="Rancurel C."/>
            <person name="Saunders E.H."/>
            <person name="Longmire A.G."/>
            <person name="Zhang H."/>
            <person name="Bayer E.A."/>
            <person name="Gilbert H.J."/>
            <person name="Larimer F."/>
            <person name="Zhulin I.B."/>
            <person name="Ekborg N.A."/>
            <person name="Lamed R."/>
            <person name="Richardson P.M."/>
            <person name="Borovok I."/>
            <person name="Hutcheson S."/>
        </authorList>
    </citation>
    <scope>NUCLEOTIDE SEQUENCE [LARGE SCALE GENOMIC DNA]</scope>
    <source>
        <strain evidence="3">2-40 / ATCC 43961 / DSM 17024</strain>
    </source>
</reference>
<evidence type="ECO:0000313" key="3">
    <source>
        <dbReference type="Proteomes" id="UP000001947"/>
    </source>
</evidence>
<evidence type="ECO:0000256" key="1">
    <source>
        <dbReference type="SAM" id="SignalP"/>
    </source>
</evidence>